<dbReference type="InterPro" id="IPR013785">
    <property type="entry name" value="Aldolase_TIM"/>
</dbReference>
<gene>
    <name evidence="8" type="ORF">H9704_05505</name>
</gene>
<proteinExistence type="inferred from homology"/>
<dbReference type="NCBIfam" id="TIGR03942">
    <property type="entry name" value="sulfatase_rSAM"/>
    <property type="match status" value="1"/>
</dbReference>
<dbReference type="Proteomes" id="UP000823910">
    <property type="component" value="Unassembled WGS sequence"/>
</dbReference>
<dbReference type="Gene3D" id="3.20.20.70">
    <property type="entry name" value="Aldolase class I"/>
    <property type="match status" value="1"/>
</dbReference>
<evidence type="ECO:0000256" key="5">
    <source>
        <dbReference type="ARBA" id="ARBA00023014"/>
    </source>
</evidence>
<keyword evidence="3" id="KW-0479">Metal-binding</keyword>
<dbReference type="GO" id="GO:0046872">
    <property type="term" value="F:metal ion binding"/>
    <property type="evidence" value="ECO:0007669"/>
    <property type="project" value="UniProtKB-KW"/>
</dbReference>
<reference evidence="8" key="2">
    <citation type="submission" date="2021-04" db="EMBL/GenBank/DDBJ databases">
        <authorList>
            <person name="Gilroy R."/>
        </authorList>
    </citation>
    <scope>NUCLEOTIDE SEQUENCE</scope>
    <source>
        <strain evidence="8">CHK180-15479</strain>
    </source>
</reference>
<dbReference type="SFLD" id="SFLDG01072">
    <property type="entry name" value="dehydrogenase_like"/>
    <property type="match status" value="1"/>
</dbReference>
<dbReference type="NCBIfam" id="TIGR04085">
    <property type="entry name" value="rSAM_more_4Fe4S"/>
    <property type="match status" value="1"/>
</dbReference>
<dbReference type="Pfam" id="PF04055">
    <property type="entry name" value="Radical_SAM"/>
    <property type="match status" value="1"/>
</dbReference>
<dbReference type="SFLD" id="SFLDF00289">
    <property type="entry name" value="anaerobic_Cys-type_sulfatase-m"/>
    <property type="match status" value="1"/>
</dbReference>
<evidence type="ECO:0000313" key="9">
    <source>
        <dbReference type="Proteomes" id="UP000823910"/>
    </source>
</evidence>
<protein>
    <submittedName>
        <fullName evidence="8">Anaerobic sulfatase maturase</fullName>
    </submittedName>
</protein>
<dbReference type="SFLD" id="SFLDG01386">
    <property type="entry name" value="main_SPASM_domain-containing"/>
    <property type="match status" value="1"/>
</dbReference>
<comment type="caution">
    <text evidence="8">The sequence shown here is derived from an EMBL/GenBank/DDBJ whole genome shotgun (WGS) entry which is preliminary data.</text>
</comment>
<dbReference type="InterPro" id="IPR023885">
    <property type="entry name" value="4Fe4S-binding_SPASM_dom"/>
</dbReference>
<dbReference type="Pfam" id="PF13186">
    <property type="entry name" value="SPASM"/>
    <property type="match status" value="1"/>
</dbReference>
<dbReference type="CDD" id="cd01335">
    <property type="entry name" value="Radical_SAM"/>
    <property type="match status" value="1"/>
</dbReference>
<dbReference type="InterPro" id="IPR058240">
    <property type="entry name" value="rSAM_sf"/>
</dbReference>
<evidence type="ECO:0000256" key="6">
    <source>
        <dbReference type="ARBA" id="ARBA00023601"/>
    </source>
</evidence>
<organism evidence="8 9">
    <name type="scientific">Candidatus Enterocloster excrementipullorum</name>
    <dbReference type="NCBI Taxonomy" id="2838559"/>
    <lineage>
        <taxon>Bacteria</taxon>
        <taxon>Bacillati</taxon>
        <taxon>Bacillota</taxon>
        <taxon>Clostridia</taxon>
        <taxon>Lachnospirales</taxon>
        <taxon>Lachnospiraceae</taxon>
        <taxon>Enterocloster</taxon>
    </lineage>
</organism>
<dbReference type="EMBL" id="DWWT01000023">
    <property type="protein sequence ID" value="HJC05597.1"/>
    <property type="molecule type" value="Genomic_DNA"/>
</dbReference>
<dbReference type="SUPFAM" id="SSF102114">
    <property type="entry name" value="Radical SAM enzymes"/>
    <property type="match status" value="1"/>
</dbReference>
<evidence type="ECO:0000256" key="2">
    <source>
        <dbReference type="ARBA" id="ARBA00022691"/>
    </source>
</evidence>
<reference evidence="8" key="1">
    <citation type="journal article" date="2021" name="PeerJ">
        <title>Extensive microbial diversity within the chicken gut microbiome revealed by metagenomics and culture.</title>
        <authorList>
            <person name="Gilroy R."/>
            <person name="Ravi A."/>
            <person name="Getino M."/>
            <person name="Pursley I."/>
            <person name="Horton D.L."/>
            <person name="Alikhan N.F."/>
            <person name="Baker D."/>
            <person name="Gharbi K."/>
            <person name="Hall N."/>
            <person name="Watson M."/>
            <person name="Adriaenssens E.M."/>
            <person name="Foster-Nyarko E."/>
            <person name="Jarju S."/>
            <person name="Secka A."/>
            <person name="Antonio M."/>
            <person name="Oren A."/>
            <person name="Chaudhuri R.R."/>
            <person name="La Ragione R."/>
            <person name="Hildebrand F."/>
            <person name="Pallen M.J."/>
        </authorList>
    </citation>
    <scope>NUCLEOTIDE SEQUENCE</scope>
    <source>
        <strain evidence="8">CHK180-15479</strain>
    </source>
</reference>
<evidence type="ECO:0000256" key="3">
    <source>
        <dbReference type="ARBA" id="ARBA00022723"/>
    </source>
</evidence>
<dbReference type="GO" id="GO:0051536">
    <property type="term" value="F:iron-sulfur cluster binding"/>
    <property type="evidence" value="ECO:0007669"/>
    <property type="project" value="UniProtKB-KW"/>
</dbReference>
<comment type="cofactor">
    <cofactor evidence="1">
        <name>[4Fe-4S] cluster</name>
        <dbReference type="ChEBI" id="CHEBI:49883"/>
    </cofactor>
</comment>
<comment type="similarity">
    <text evidence="6">Belongs to the radical SAM superfamily. Anaerobic sulfatase-maturating enzyme family.</text>
</comment>
<keyword evidence="2" id="KW-0949">S-adenosyl-L-methionine</keyword>
<keyword evidence="5" id="KW-0411">Iron-sulfur</keyword>
<dbReference type="GO" id="GO:0016491">
    <property type="term" value="F:oxidoreductase activity"/>
    <property type="evidence" value="ECO:0007669"/>
    <property type="project" value="InterPro"/>
</dbReference>
<dbReference type="SFLD" id="SFLDG01384">
    <property type="entry name" value="thioether_bond_formation_requi"/>
    <property type="match status" value="1"/>
</dbReference>
<keyword evidence="4" id="KW-0408">Iron</keyword>
<sequence>MPPLQLLIKPSSGNCNMRCRYCFYYDEMSNRQTASYGFMSRETLENLVKKSMEYAEGSCDFAFQGGEPTLSGLGFFEYLLELEKKYNKKGLAVHNSIQTNGFGLGEEWADFFAENHFLVGVSLDGIRPTHDAYRHTPQGGDTFWQVKKTLELFEKKKVDFNILTVVNKRTAQRIAKIYASYQKEGWHYLQFIPCLDPLGERPGGREYSLTPEDYGEFLVTLFDLWYQDLRRGCQPYIRMFENYIGILMGVPPEACDQRGCCSLQFVAEADGSVYPCDFYVMDAYKMGNFNEDSVEEMRRRGEALGFVEASLKGKEECQTCPYAFICRGGCRRNRQVEENGELGANYFCASYKRFFGAALPRMQEIAAALMRSGRR</sequence>
<dbReference type="PANTHER" id="PTHR43273">
    <property type="entry name" value="ANAEROBIC SULFATASE-MATURATING ENZYME HOMOLOG ASLB-RELATED"/>
    <property type="match status" value="1"/>
</dbReference>
<name>A0A9D2N0D1_9FIRM</name>
<evidence type="ECO:0000313" key="8">
    <source>
        <dbReference type="EMBL" id="HJC05597.1"/>
    </source>
</evidence>
<dbReference type="NCBIfam" id="NF010321">
    <property type="entry name" value="PRK13758.1"/>
    <property type="match status" value="1"/>
</dbReference>
<accession>A0A9D2N0D1</accession>
<dbReference type="InterPro" id="IPR007197">
    <property type="entry name" value="rSAM"/>
</dbReference>
<dbReference type="AlphaFoldDB" id="A0A9D2N0D1"/>
<feature type="domain" description="Radical SAM core" evidence="7">
    <location>
        <begin position="1"/>
        <end position="227"/>
    </location>
</feature>
<dbReference type="InterPro" id="IPR023867">
    <property type="entry name" value="Sulphatase_maturase_rSAM"/>
</dbReference>
<dbReference type="PROSITE" id="PS51918">
    <property type="entry name" value="RADICAL_SAM"/>
    <property type="match status" value="1"/>
</dbReference>
<dbReference type="SFLD" id="SFLDG01067">
    <property type="entry name" value="SPASM/twitch_domain_containing"/>
    <property type="match status" value="1"/>
</dbReference>
<evidence type="ECO:0000256" key="1">
    <source>
        <dbReference type="ARBA" id="ARBA00001966"/>
    </source>
</evidence>
<dbReference type="SFLD" id="SFLDS00029">
    <property type="entry name" value="Radical_SAM"/>
    <property type="match status" value="1"/>
</dbReference>
<dbReference type="PANTHER" id="PTHR43273:SF3">
    <property type="entry name" value="ANAEROBIC SULFATASE-MATURATING ENZYME HOMOLOG ASLB-RELATED"/>
    <property type="match status" value="1"/>
</dbReference>
<evidence type="ECO:0000259" key="7">
    <source>
        <dbReference type="PROSITE" id="PS51918"/>
    </source>
</evidence>
<dbReference type="InterPro" id="IPR034485">
    <property type="entry name" value="Anaerobic_Cys-type_sulfatase-m"/>
</dbReference>
<evidence type="ECO:0000256" key="4">
    <source>
        <dbReference type="ARBA" id="ARBA00023004"/>
    </source>
</evidence>